<organism evidence="1 2">
    <name type="scientific">Tsukamurella paurometabola</name>
    <name type="common">Corynebacterium paurometabolum</name>
    <dbReference type="NCBI Taxonomy" id="2061"/>
    <lineage>
        <taxon>Bacteria</taxon>
        <taxon>Bacillati</taxon>
        <taxon>Actinomycetota</taxon>
        <taxon>Actinomycetes</taxon>
        <taxon>Mycobacteriales</taxon>
        <taxon>Tsukamurellaceae</taxon>
        <taxon>Tsukamurella</taxon>
    </lineage>
</organism>
<protein>
    <submittedName>
        <fullName evidence="1">Uncharacterized protein</fullName>
    </submittedName>
</protein>
<evidence type="ECO:0000313" key="2">
    <source>
        <dbReference type="Proteomes" id="UP000271626"/>
    </source>
</evidence>
<evidence type="ECO:0000313" key="1">
    <source>
        <dbReference type="EMBL" id="VDR40402.1"/>
    </source>
</evidence>
<reference evidence="1 2" key="1">
    <citation type="submission" date="2018-12" db="EMBL/GenBank/DDBJ databases">
        <authorList>
            <consortium name="Pathogen Informatics"/>
        </authorList>
    </citation>
    <scope>NUCLEOTIDE SEQUENCE [LARGE SCALE GENOMIC DNA]</scope>
    <source>
        <strain evidence="1 2">NCTC10741</strain>
    </source>
</reference>
<dbReference type="OrthoDB" id="9944332at2"/>
<name>A0A3P8LGE7_TSUPA</name>
<proteinExistence type="predicted"/>
<dbReference type="Proteomes" id="UP000271626">
    <property type="component" value="Chromosome"/>
</dbReference>
<gene>
    <name evidence="1" type="ORF">NCTC10741_03560</name>
</gene>
<accession>A0A3P8LGE7</accession>
<sequence>MTGGARNWRELRAEAVAAGKVDEARVAAERRRIEREEVNRAVLASPAPTGAARDAEYDLVMRLGEAVNAAHHLAAVAPEEARIVGLDDVVDRWERELAVFYWRTVARGDARKQDGVLDLDQGTDRDIHRTVPTEAKIDYERADNFNRDSQTIYLIALPLHLNPDYEVQVQPELGYFLDPYEAASEARRRLEFQVENAPVEHRHNFAVSGAAVIPVHPHGVEPRFDLKPWPVRLVRNRRP</sequence>
<dbReference type="AlphaFoldDB" id="A0A3P8LGE7"/>
<dbReference type="EMBL" id="LR131273">
    <property type="protein sequence ID" value="VDR40402.1"/>
    <property type="molecule type" value="Genomic_DNA"/>
</dbReference>